<dbReference type="Pfam" id="PF06429">
    <property type="entry name" value="Flg_bbr_C"/>
    <property type="match status" value="1"/>
</dbReference>
<evidence type="ECO:0000259" key="10">
    <source>
        <dbReference type="Pfam" id="PF22692"/>
    </source>
</evidence>
<dbReference type="InterPro" id="IPR010930">
    <property type="entry name" value="Flg_bb/hook_C_dom"/>
</dbReference>
<dbReference type="InterPro" id="IPR053967">
    <property type="entry name" value="LlgE_F_G-like_D1"/>
</dbReference>
<evidence type="ECO:0000256" key="1">
    <source>
        <dbReference type="ARBA" id="ARBA00004117"/>
    </source>
</evidence>
<reference evidence="11 12" key="2">
    <citation type="journal article" date="2021" name="Int. J. Syst. Evol. Microbiol.">
        <title>Isolation and Polyphasic Characterization of Desulfuromonas versatilis sp. Nov., an Electrogenic Bacteria Capable of Versatile Metabolism Isolated from a Graphene Oxide-Reducing Enrichment Culture.</title>
        <authorList>
            <person name="Xie L."/>
            <person name="Yoshida N."/>
            <person name="Ishii S."/>
            <person name="Meng L."/>
        </authorList>
    </citation>
    <scope>NUCLEOTIDE SEQUENCE [LARGE SCALE GENOMIC DNA]</scope>
    <source>
        <strain evidence="11 12">NIT-T3</strain>
    </source>
</reference>
<evidence type="ECO:0000313" key="11">
    <source>
        <dbReference type="EMBL" id="BCR06612.1"/>
    </source>
</evidence>
<dbReference type="NCBIfam" id="TIGR02488">
    <property type="entry name" value="flgG_G_neg"/>
    <property type="match status" value="1"/>
</dbReference>
<evidence type="ECO:0000259" key="8">
    <source>
        <dbReference type="Pfam" id="PF00460"/>
    </source>
</evidence>
<keyword evidence="12" id="KW-1185">Reference proteome</keyword>
<dbReference type="InterPro" id="IPR037925">
    <property type="entry name" value="FlgE/F/G-like"/>
</dbReference>
<accession>A0ABM8I0X0</accession>
<comment type="subunit">
    <text evidence="5">The basal body constitutes a major portion of the flagellar organelle and consists of four rings (L,P,S, and M) mounted on a central rod. The rod consists of about 26 subunits of FlgG in the distal portion, and FlgB, FlgC and FlgF are thought to build up the proximal portion of the rod with about 6 subunits each.</text>
</comment>
<dbReference type="PANTHER" id="PTHR30435">
    <property type="entry name" value="FLAGELLAR PROTEIN"/>
    <property type="match status" value="1"/>
</dbReference>
<dbReference type="InterPro" id="IPR001444">
    <property type="entry name" value="Flag_bb_rod_N"/>
</dbReference>
<evidence type="ECO:0000256" key="7">
    <source>
        <dbReference type="RuleBase" id="RU362116"/>
    </source>
</evidence>
<keyword evidence="11" id="KW-0966">Cell projection</keyword>
<dbReference type="InterPro" id="IPR020013">
    <property type="entry name" value="Flagellar_FlgE/F/G"/>
</dbReference>
<keyword evidence="4 7" id="KW-0975">Bacterial flagellum</keyword>
<evidence type="ECO:0000259" key="9">
    <source>
        <dbReference type="Pfam" id="PF06429"/>
    </source>
</evidence>
<feature type="domain" description="Flagellar hook protein FlgE/F/G-like D1" evidence="10">
    <location>
        <begin position="96"/>
        <end position="159"/>
    </location>
</feature>
<feature type="domain" description="Flagellar basal body rod protein N-terminal" evidence="8">
    <location>
        <begin position="7"/>
        <end position="35"/>
    </location>
</feature>
<dbReference type="InterPro" id="IPR019776">
    <property type="entry name" value="Flagellar_basal_body_rod_CS"/>
</dbReference>
<evidence type="ECO:0000256" key="5">
    <source>
        <dbReference type="ARBA" id="ARBA00025933"/>
    </source>
</evidence>
<comment type="subcellular location">
    <subcellularLocation>
        <location evidence="1 7">Bacterial flagellum basal body</location>
    </subcellularLocation>
</comment>
<reference evidence="11 12" key="1">
    <citation type="journal article" date="2016" name="C (Basel)">
        <title>Selective Growth of and Electricity Production by Marine Exoelectrogenic Bacteria in Self-Aggregated Hydrogel of Microbially Reduced Graphene Oxide.</title>
        <authorList>
            <person name="Yoshida N."/>
            <person name="Goto Y."/>
            <person name="Miyata Y."/>
        </authorList>
    </citation>
    <scope>NUCLEOTIDE SEQUENCE [LARGE SCALE GENOMIC DNA]</scope>
    <source>
        <strain evidence="11 12">NIT-T3</strain>
    </source>
</reference>
<evidence type="ECO:0000256" key="6">
    <source>
        <dbReference type="NCBIfam" id="TIGR02488"/>
    </source>
</evidence>
<dbReference type="InterPro" id="IPR012834">
    <property type="entry name" value="FlgG_G_neg"/>
</dbReference>
<dbReference type="SUPFAM" id="SSF117143">
    <property type="entry name" value="Flagellar hook protein flgE"/>
    <property type="match status" value="1"/>
</dbReference>
<dbReference type="RefSeq" id="WP_221249995.1">
    <property type="nucleotide sequence ID" value="NZ_AP024355.1"/>
</dbReference>
<evidence type="ECO:0000313" key="12">
    <source>
        <dbReference type="Proteomes" id="UP001319827"/>
    </source>
</evidence>
<organism evidence="11 12">
    <name type="scientific">Desulfuromonas versatilis</name>
    <dbReference type="NCBI Taxonomy" id="2802975"/>
    <lineage>
        <taxon>Bacteria</taxon>
        <taxon>Pseudomonadati</taxon>
        <taxon>Thermodesulfobacteriota</taxon>
        <taxon>Desulfuromonadia</taxon>
        <taxon>Desulfuromonadales</taxon>
        <taxon>Desulfuromonadaceae</taxon>
        <taxon>Desulfuromonas</taxon>
    </lineage>
</organism>
<dbReference type="PANTHER" id="PTHR30435:SF19">
    <property type="entry name" value="FLAGELLAR BASAL-BODY ROD PROTEIN FLGG"/>
    <property type="match status" value="1"/>
</dbReference>
<dbReference type="Pfam" id="PF22692">
    <property type="entry name" value="LlgE_F_G_D1"/>
    <property type="match status" value="1"/>
</dbReference>
<name>A0ABM8I0X0_9BACT</name>
<dbReference type="Proteomes" id="UP001319827">
    <property type="component" value="Chromosome"/>
</dbReference>
<dbReference type="NCBIfam" id="TIGR03506">
    <property type="entry name" value="FlgEFG_subfam"/>
    <property type="match status" value="2"/>
</dbReference>
<dbReference type="Pfam" id="PF00460">
    <property type="entry name" value="Flg_bb_rod"/>
    <property type="match status" value="1"/>
</dbReference>
<protein>
    <recommendedName>
        <fullName evidence="3 6">Flagellar basal-body rod protein FlgG</fullName>
    </recommendedName>
</protein>
<keyword evidence="11" id="KW-0282">Flagellum</keyword>
<dbReference type="PROSITE" id="PS00588">
    <property type="entry name" value="FLAGELLA_BB_ROD"/>
    <property type="match status" value="1"/>
</dbReference>
<keyword evidence="11" id="KW-0969">Cilium</keyword>
<evidence type="ECO:0000256" key="2">
    <source>
        <dbReference type="ARBA" id="ARBA00009677"/>
    </source>
</evidence>
<sequence>MIRALWTAASGMEAQQLNMDVIANNLANVNSSGFKKSRADFQDILYQTSKAAGTTATAGVEVPTGVQVGLGSRVASVQKVFTVGDMQGTDNELDLAIEGNGFFQVADTAGETLYTRAGALKKDSTGRLVTSEGFPLTPEIVIPQNATRVSIGQFGNVEVFLDGQSTPTQVGTIELARFSNPAGLSSMGRNLYAETTTSGTPEAGTPGDLGFGTISQGFLEGSNVSIMEEMVNMIAGQRAYEVNSKAIQTADEMLQMTNGLVR</sequence>
<evidence type="ECO:0000256" key="4">
    <source>
        <dbReference type="ARBA" id="ARBA00023143"/>
    </source>
</evidence>
<dbReference type="EMBL" id="AP024355">
    <property type="protein sequence ID" value="BCR06612.1"/>
    <property type="molecule type" value="Genomic_DNA"/>
</dbReference>
<proteinExistence type="inferred from homology"/>
<evidence type="ECO:0000256" key="3">
    <source>
        <dbReference type="ARBA" id="ARBA00017948"/>
    </source>
</evidence>
<comment type="similarity">
    <text evidence="2 7">Belongs to the flagella basal body rod proteins family.</text>
</comment>
<feature type="domain" description="Flagellar basal-body/hook protein C-terminal" evidence="9">
    <location>
        <begin position="216"/>
        <end position="260"/>
    </location>
</feature>
<gene>
    <name evidence="11" type="primary">flgG</name>
    <name evidence="11" type="ORF">DESUT3_36810</name>
</gene>